<sequence length="236" mass="25411">MEATFNSPLTHMIKLSALPCIVFLHSSSRASASPDAPACTTPTICCFPVACPGRSAACSSTRCHTLRFYSRTPIYSITALPNGFSTESASAGRLGSGGDNHHLCERRWVCRRGIPNASWAVQKVCRNDMLLRPAVFLGESTASPERSLGEEASQIAGDQTVEGAANNFISVLAVAAFLALFILTIGVVYLSVSDFMEKRSTDPQKKNAEKKKKAEVDQSAARIGPKGFGKKIRKRN</sequence>
<gene>
    <name evidence="1" type="ORF">O6H91_02G090200</name>
</gene>
<name>A0ACC2EI12_DIPCM</name>
<proteinExistence type="predicted"/>
<dbReference type="EMBL" id="CM055093">
    <property type="protein sequence ID" value="KAJ7566146.1"/>
    <property type="molecule type" value="Genomic_DNA"/>
</dbReference>
<dbReference type="Proteomes" id="UP001162992">
    <property type="component" value="Chromosome 2"/>
</dbReference>
<keyword evidence="2" id="KW-1185">Reference proteome</keyword>
<protein>
    <submittedName>
        <fullName evidence="1">Uncharacterized protein</fullName>
    </submittedName>
</protein>
<comment type="caution">
    <text evidence="1">The sequence shown here is derived from an EMBL/GenBank/DDBJ whole genome shotgun (WGS) entry which is preliminary data.</text>
</comment>
<organism evidence="1 2">
    <name type="scientific">Diphasiastrum complanatum</name>
    <name type="common">Issler's clubmoss</name>
    <name type="synonym">Lycopodium complanatum</name>
    <dbReference type="NCBI Taxonomy" id="34168"/>
    <lineage>
        <taxon>Eukaryota</taxon>
        <taxon>Viridiplantae</taxon>
        <taxon>Streptophyta</taxon>
        <taxon>Embryophyta</taxon>
        <taxon>Tracheophyta</taxon>
        <taxon>Lycopodiopsida</taxon>
        <taxon>Lycopodiales</taxon>
        <taxon>Lycopodiaceae</taxon>
        <taxon>Lycopodioideae</taxon>
        <taxon>Diphasiastrum</taxon>
    </lineage>
</organism>
<accession>A0ACC2EI12</accession>
<reference evidence="2" key="1">
    <citation type="journal article" date="2024" name="Proc. Natl. Acad. Sci. U.S.A.">
        <title>Extraordinary preservation of gene collinearity over three hundred million years revealed in homosporous lycophytes.</title>
        <authorList>
            <person name="Li C."/>
            <person name="Wickell D."/>
            <person name="Kuo L.Y."/>
            <person name="Chen X."/>
            <person name="Nie B."/>
            <person name="Liao X."/>
            <person name="Peng D."/>
            <person name="Ji J."/>
            <person name="Jenkins J."/>
            <person name="Williams M."/>
            <person name="Shu S."/>
            <person name="Plott C."/>
            <person name="Barry K."/>
            <person name="Rajasekar S."/>
            <person name="Grimwood J."/>
            <person name="Han X."/>
            <person name="Sun S."/>
            <person name="Hou Z."/>
            <person name="He W."/>
            <person name="Dai G."/>
            <person name="Sun C."/>
            <person name="Schmutz J."/>
            <person name="Leebens-Mack J.H."/>
            <person name="Li F.W."/>
            <person name="Wang L."/>
        </authorList>
    </citation>
    <scope>NUCLEOTIDE SEQUENCE [LARGE SCALE GENOMIC DNA]</scope>
    <source>
        <strain evidence="2">cv. PW_Plant_1</strain>
    </source>
</reference>
<evidence type="ECO:0000313" key="1">
    <source>
        <dbReference type="EMBL" id="KAJ7566146.1"/>
    </source>
</evidence>
<evidence type="ECO:0000313" key="2">
    <source>
        <dbReference type="Proteomes" id="UP001162992"/>
    </source>
</evidence>